<dbReference type="NCBIfam" id="NF008954">
    <property type="entry name" value="PRK12296.1"/>
    <property type="match status" value="1"/>
</dbReference>
<dbReference type="InterPro" id="IPR006169">
    <property type="entry name" value="GTP1_OBG_dom"/>
</dbReference>
<dbReference type="PROSITE" id="PS51881">
    <property type="entry name" value="OCT"/>
    <property type="match status" value="1"/>
</dbReference>
<dbReference type="PANTHER" id="PTHR11702:SF31">
    <property type="entry name" value="MITOCHONDRIAL RIBOSOME-ASSOCIATED GTPASE 2"/>
    <property type="match status" value="1"/>
</dbReference>
<dbReference type="GO" id="GO:0042254">
    <property type="term" value="P:ribosome biogenesis"/>
    <property type="evidence" value="ECO:0007669"/>
    <property type="project" value="UniProtKB-UniRule"/>
</dbReference>
<dbReference type="FunFam" id="2.70.210.12:FF:000001">
    <property type="entry name" value="GTPase Obg"/>
    <property type="match status" value="1"/>
</dbReference>
<dbReference type="Pfam" id="PF01018">
    <property type="entry name" value="GTP1_OBG"/>
    <property type="match status" value="1"/>
</dbReference>
<keyword evidence="6 9" id="KW-0378">Hydrolase</keyword>
<dbReference type="NCBIfam" id="TIGR02729">
    <property type="entry name" value="Obg_CgtA"/>
    <property type="match status" value="1"/>
</dbReference>
<reference evidence="13 14" key="1">
    <citation type="submission" date="2009-06" db="EMBL/GenBank/DDBJ databases">
        <title>Complete sequence of Thermotogales bacterium TBF 19.5.1.</title>
        <authorList>
            <consortium name="US DOE Joint Genome Institute"/>
            <person name="Lucas S."/>
            <person name="Copeland A."/>
            <person name="Lapidus A."/>
            <person name="Glavina del Rio T."/>
            <person name="Tice H."/>
            <person name="Bruce D."/>
            <person name="Goodwin L."/>
            <person name="Pitluck S."/>
            <person name="Chertkov O."/>
            <person name="Brettin T."/>
            <person name="Detter J.C."/>
            <person name="Han C."/>
            <person name="Schmutz J."/>
            <person name="Larimer F."/>
            <person name="Land M."/>
            <person name="Hauser L."/>
            <person name="Kyrpides N."/>
            <person name="Ovchinnikova G."/>
            <person name="Noll K."/>
        </authorList>
    </citation>
    <scope>NUCLEOTIDE SEQUENCE [LARGE SCALE GENOMIC DNA]</scope>
    <source>
        <strain evidence="14">ATCC BAA-1733 / DSM 21960 / TBF 19.5.1</strain>
    </source>
</reference>
<feature type="binding site" evidence="9">
    <location>
        <begin position="218"/>
        <end position="221"/>
    </location>
    <ligand>
        <name>GTP</name>
        <dbReference type="ChEBI" id="CHEBI:37565"/>
    </ligand>
</feature>
<dbReference type="OrthoDB" id="9807318at2"/>
<evidence type="ECO:0000259" key="10">
    <source>
        <dbReference type="PROSITE" id="PS51710"/>
    </source>
</evidence>
<evidence type="ECO:0000259" key="11">
    <source>
        <dbReference type="PROSITE" id="PS51881"/>
    </source>
</evidence>
<evidence type="ECO:0000313" key="13">
    <source>
        <dbReference type="EMBL" id="ACR80799.1"/>
    </source>
</evidence>
<keyword evidence="7 9" id="KW-0460">Magnesium</keyword>
<organism evidence="13 14">
    <name type="scientific">Kosmotoga olearia (strain ATCC BAA-1733 / DSM 21960 / TBF 19.5.1)</name>
    <dbReference type="NCBI Taxonomy" id="521045"/>
    <lineage>
        <taxon>Bacteria</taxon>
        <taxon>Thermotogati</taxon>
        <taxon>Thermotogota</taxon>
        <taxon>Thermotogae</taxon>
        <taxon>Kosmotogales</taxon>
        <taxon>Kosmotogaceae</taxon>
        <taxon>Kosmotoga</taxon>
    </lineage>
</organism>
<dbReference type="EMBL" id="CP001634">
    <property type="protein sequence ID" value="ACR80799.1"/>
    <property type="molecule type" value="Genomic_DNA"/>
</dbReference>
<keyword evidence="5 9" id="KW-0547">Nucleotide-binding</keyword>
<dbReference type="NCBIfam" id="TIGR03595">
    <property type="entry name" value="Obg_CgtA_exten"/>
    <property type="match status" value="1"/>
</dbReference>
<comment type="subunit">
    <text evidence="9">Monomer.</text>
</comment>
<evidence type="ECO:0000256" key="5">
    <source>
        <dbReference type="ARBA" id="ARBA00022741"/>
    </source>
</evidence>
<feature type="binding site" evidence="9">
    <location>
        <begin position="171"/>
        <end position="178"/>
    </location>
    <ligand>
        <name>GTP</name>
        <dbReference type="ChEBI" id="CHEBI:37565"/>
    </ligand>
</feature>
<dbReference type="GO" id="GO:0003924">
    <property type="term" value="F:GTPase activity"/>
    <property type="evidence" value="ECO:0007669"/>
    <property type="project" value="UniProtKB-UniRule"/>
</dbReference>
<dbReference type="InterPro" id="IPR027417">
    <property type="entry name" value="P-loop_NTPase"/>
</dbReference>
<evidence type="ECO:0000256" key="9">
    <source>
        <dbReference type="HAMAP-Rule" id="MF_01454"/>
    </source>
</evidence>
<dbReference type="Gene3D" id="3.30.300.350">
    <property type="entry name" value="GTP-binding protein OBG, C-terminal domain"/>
    <property type="match status" value="1"/>
</dbReference>
<dbReference type="PROSITE" id="PS51883">
    <property type="entry name" value="OBG"/>
    <property type="match status" value="1"/>
</dbReference>
<keyword evidence="14" id="KW-1185">Reference proteome</keyword>
<dbReference type="NCBIfam" id="NF008956">
    <property type="entry name" value="PRK12299.1"/>
    <property type="match status" value="1"/>
</dbReference>
<evidence type="ECO:0000256" key="7">
    <source>
        <dbReference type="ARBA" id="ARBA00022842"/>
    </source>
</evidence>
<keyword evidence="3 9" id="KW-0963">Cytoplasm</keyword>
<dbReference type="CDD" id="cd01898">
    <property type="entry name" value="Obg"/>
    <property type="match status" value="1"/>
</dbReference>
<dbReference type="GO" id="GO:0005525">
    <property type="term" value="F:GTP binding"/>
    <property type="evidence" value="ECO:0007669"/>
    <property type="project" value="UniProtKB-UniRule"/>
</dbReference>
<dbReference type="Pfam" id="PF09269">
    <property type="entry name" value="DUF1967"/>
    <property type="match status" value="1"/>
</dbReference>
<proteinExistence type="inferred from homology"/>
<feature type="domain" description="Obg" evidence="12">
    <location>
        <begin position="6"/>
        <end position="164"/>
    </location>
</feature>
<evidence type="ECO:0000259" key="12">
    <source>
        <dbReference type="PROSITE" id="PS51883"/>
    </source>
</evidence>
<name>C5CI97_KOSOT</name>
<dbReference type="EC" id="3.6.5.-" evidence="9"/>
<dbReference type="InterPro" id="IPR014100">
    <property type="entry name" value="GTP-bd_Obg/CgtA"/>
</dbReference>
<comment type="function">
    <text evidence="9">An essential GTPase which binds GTP, GDP and possibly (p)ppGpp with moderate affinity, with high nucleotide exchange rates and a fairly low GTP hydrolysis rate. Plays a role in control of the cell cycle, stress response, ribosome biogenesis and in those bacteria that undergo differentiation, in morphogenesis control.</text>
</comment>
<dbReference type="NCBIfam" id="NF008955">
    <property type="entry name" value="PRK12297.1"/>
    <property type="match status" value="1"/>
</dbReference>
<dbReference type="InterPro" id="IPR045086">
    <property type="entry name" value="OBG_GTPase"/>
</dbReference>
<protein>
    <recommendedName>
        <fullName evidence="9">GTPase Obg</fullName>
        <ecNumber evidence="9">3.6.5.-</ecNumber>
    </recommendedName>
    <alternativeName>
        <fullName evidence="9">GTP-binding protein Obg</fullName>
    </alternativeName>
</protein>
<keyword evidence="8 9" id="KW-0342">GTP-binding</keyword>
<dbReference type="HAMAP" id="MF_01454">
    <property type="entry name" value="GTPase_Obg"/>
    <property type="match status" value="1"/>
</dbReference>
<evidence type="ECO:0000313" key="14">
    <source>
        <dbReference type="Proteomes" id="UP000002382"/>
    </source>
</evidence>
<dbReference type="PANTHER" id="PTHR11702">
    <property type="entry name" value="DEVELOPMENTALLY REGULATED GTP-BINDING PROTEIN-RELATED"/>
    <property type="match status" value="1"/>
</dbReference>
<dbReference type="Proteomes" id="UP000002382">
    <property type="component" value="Chromosome"/>
</dbReference>
<accession>C5CI97</accession>
<dbReference type="Pfam" id="PF01926">
    <property type="entry name" value="MMR_HSR1"/>
    <property type="match status" value="1"/>
</dbReference>
<dbReference type="InterPro" id="IPR036726">
    <property type="entry name" value="GTP1_OBG_dom_sf"/>
</dbReference>
<evidence type="ECO:0000256" key="6">
    <source>
        <dbReference type="ARBA" id="ARBA00022801"/>
    </source>
</evidence>
<evidence type="ECO:0000256" key="8">
    <source>
        <dbReference type="ARBA" id="ARBA00023134"/>
    </source>
</evidence>
<dbReference type="InterPro" id="IPR031167">
    <property type="entry name" value="G_OBG"/>
</dbReference>
<dbReference type="Gene3D" id="2.70.210.12">
    <property type="entry name" value="GTP1/OBG domain"/>
    <property type="match status" value="1"/>
</dbReference>
<dbReference type="SUPFAM" id="SSF52540">
    <property type="entry name" value="P-loop containing nucleoside triphosphate hydrolases"/>
    <property type="match status" value="1"/>
</dbReference>
<dbReference type="SUPFAM" id="SSF82051">
    <property type="entry name" value="Obg GTP-binding protein N-terminal domain"/>
    <property type="match status" value="1"/>
</dbReference>
<evidence type="ECO:0000256" key="4">
    <source>
        <dbReference type="ARBA" id="ARBA00022723"/>
    </source>
</evidence>
<comment type="cofactor">
    <cofactor evidence="1 9">
        <name>Mg(2+)</name>
        <dbReference type="ChEBI" id="CHEBI:18420"/>
    </cofactor>
</comment>
<dbReference type="KEGG" id="kol:Kole_2122"/>
<dbReference type="PROSITE" id="PS51710">
    <property type="entry name" value="G_OBG"/>
    <property type="match status" value="1"/>
</dbReference>
<dbReference type="Gene3D" id="3.40.50.300">
    <property type="entry name" value="P-loop containing nucleotide triphosphate hydrolases"/>
    <property type="match status" value="1"/>
</dbReference>
<reference evidence="13 14" key="2">
    <citation type="journal article" date="2011" name="J. Bacteriol.">
        <title>Genome Sequence of Kosmotoga olearia Strain TBF 19.5.1, a Thermophilic Bacterium with a Wide Growth Temperature Range, Isolated from the Troll B Oil Platform in the North Sea.</title>
        <authorList>
            <person name="Swithers K.S."/>
            <person name="Dipippo J.L."/>
            <person name="Bruce D.C."/>
            <person name="Detter C."/>
            <person name="Tapia R."/>
            <person name="Han S."/>
            <person name="Goodwin L.A."/>
            <person name="Han J."/>
            <person name="Woyke T."/>
            <person name="Pitluck S."/>
            <person name="Pennacchio L."/>
            <person name="Nolan M."/>
            <person name="Mikhailova N."/>
            <person name="Land M.L."/>
            <person name="Nesbo C.L."/>
            <person name="Gogarten J.P."/>
            <person name="Noll K.M."/>
        </authorList>
    </citation>
    <scope>NUCLEOTIDE SEQUENCE [LARGE SCALE GENOMIC DNA]</scope>
    <source>
        <strain evidence="14">ATCC BAA-1733 / DSM 21960 / TBF 19.5.1</strain>
    </source>
</reference>
<keyword evidence="4 9" id="KW-0479">Metal-binding</keyword>
<dbReference type="STRING" id="521045.Kole_2122"/>
<dbReference type="InterPro" id="IPR015349">
    <property type="entry name" value="OCT_dom"/>
</dbReference>
<dbReference type="GO" id="GO:0000287">
    <property type="term" value="F:magnesium ion binding"/>
    <property type="evidence" value="ECO:0007669"/>
    <property type="project" value="InterPro"/>
</dbReference>
<feature type="binding site" evidence="9">
    <location>
        <position position="198"/>
    </location>
    <ligand>
        <name>Mg(2+)</name>
        <dbReference type="ChEBI" id="CHEBI:18420"/>
    </ligand>
</feature>
<evidence type="ECO:0000256" key="3">
    <source>
        <dbReference type="ARBA" id="ARBA00022490"/>
    </source>
</evidence>
<dbReference type="SUPFAM" id="SSF102741">
    <property type="entry name" value="Obg GTP-binding protein C-terminal domain"/>
    <property type="match status" value="1"/>
</dbReference>
<comment type="subcellular location">
    <subcellularLocation>
        <location evidence="9">Cytoplasm</location>
    </subcellularLocation>
</comment>
<dbReference type="PRINTS" id="PR00326">
    <property type="entry name" value="GTP1OBG"/>
</dbReference>
<feature type="binding site" evidence="9">
    <location>
        <begin position="196"/>
        <end position="200"/>
    </location>
    <ligand>
        <name>GTP</name>
        <dbReference type="ChEBI" id="CHEBI:37565"/>
    </ligand>
</feature>
<dbReference type="InterPro" id="IPR036346">
    <property type="entry name" value="GTP-bd_prot_GTP1/OBG_C_sf"/>
</dbReference>
<gene>
    <name evidence="9" type="primary">obg</name>
    <name evidence="13" type="ordered locus">Kole_2122</name>
</gene>
<feature type="domain" description="OCT" evidence="11">
    <location>
        <begin position="361"/>
        <end position="437"/>
    </location>
</feature>
<sequence length="437" mass="48123">MIPTGESLVDTGKIFVKAGKGGDGAVSFRREKYIPFGGPDGGDGGNGGNVFIRATTSKNTLLEFQSKKKFEAEDGENGSGGKKYGKKGKDVIIEVPVGTLVYDAETGELLADLSSPGDIVCVARGGKGGRGNVHFATSVNQAPRVAEAGEPGEERKIYLELKLLADVGLIGFPNTGKSTIISKISNSKPKIANYHFTTLVPNLGVVKLSPEHGFIVADVPGLVKGAHKGAGLGHNFLKHVERCYLLVHVLDIAETEDRDFIQDYYDIRKELELHNEELAKKPEIVVGNKIDVLSDEEIEKRVKRFYDQTGKKILPISAIQGRNIDKLKWEMWEKIKTQKTFLKKTGVASQKKTPKVKPVSREAPDPSEFFIHKDSKGRYVVEGPAVDYYAEKFKVENQDKFLLDKLEAGGLSERLRKMGAQEGDIVVIRGREYEYME</sequence>
<dbReference type="InterPro" id="IPR006073">
    <property type="entry name" value="GTP-bd"/>
</dbReference>
<feature type="binding site" evidence="9">
    <location>
        <begin position="317"/>
        <end position="319"/>
    </location>
    <ligand>
        <name>GTP</name>
        <dbReference type="ChEBI" id="CHEBI:37565"/>
    </ligand>
</feature>
<comment type="similarity">
    <text evidence="2 9">Belongs to the TRAFAC class OBG-HflX-like GTPase superfamily. OBG GTPase family.</text>
</comment>
<feature type="binding site" evidence="9">
    <location>
        <begin position="288"/>
        <end position="291"/>
    </location>
    <ligand>
        <name>GTP</name>
        <dbReference type="ChEBI" id="CHEBI:37565"/>
    </ligand>
</feature>
<feature type="domain" description="OBG-type G" evidence="10">
    <location>
        <begin position="165"/>
        <end position="336"/>
    </location>
</feature>
<dbReference type="GO" id="GO:0005737">
    <property type="term" value="C:cytoplasm"/>
    <property type="evidence" value="ECO:0007669"/>
    <property type="project" value="UniProtKB-SubCell"/>
</dbReference>
<dbReference type="InterPro" id="IPR006074">
    <property type="entry name" value="GTP1-OBG_CS"/>
</dbReference>
<dbReference type="eggNOG" id="COG0536">
    <property type="taxonomic scope" value="Bacteria"/>
</dbReference>
<evidence type="ECO:0000256" key="1">
    <source>
        <dbReference type="ARBA" id="ARBA00001946"/>
    </source>
</evidence>
<dbReference type="PROSITE" id="PS00905">
    <property type="entry name" value="GTP1_OBG"/>
    <property type="match status" value="1"/>
</dbReference>
<dbReference type="HOGENOM" id="CLU_011747_2_1_0"/>
<dbReference type="AlphaFoldDB" id="C5CI97"/>
<feature type="binding site" evidence="9">
    <location>
        <position position="178"/>
    </location>
    <ligand>
        <name>Mg(2+)</name>
        <dbReference type="ChEBI" id="CHEBI:18420"/>
    </ligand>
</feature>
<evidence type="ECO:0000256" key="2">
    <source>
        <dbReference type="ARBA" id="ARBA00007699"/>
    </source>
</evidence>
<dbReference type="RefSeq" id="WP_015869440.1">
    <property type="nucleotide sequence ID" value="NC_012785.1"/>
</dbReference>